<dbReference type="GO" id="GO:0006412">
    <property type="term" value="P:translation"/>
    <property type="evidence" value="ECO:0007669"/>
    <property type="project" value="UniProtKB-UniRule"/>
</dbReference>
<dbReference type="GO" id="GO:0022625">
    <property type="term" value="C:cytosolic large ribosomal subunit"/>
    <property type="evidence" value="ECO:0007669"/>
    <property type="project" value="TreeGrafter"/>
</dbReference>
<dbReference type="HAMAP" id="MF_01334">
    <property type="entry name" value="Ribosomal_bL25_CTC"/>
    <property type="match status" value="1"/>
</dbReference>
<dbReference type="InterPro" id="IPR001021">
    <property type="entry name" value="Ribosomal_bL25_long"/>
</dbReference>
<evidence type="ECO:0000256" key="4">
    <source>
        <dbReference type="ARBA" id="ARBA00023274"/>
    </source>
</evidence>
<keyword evidence="1 5" id="KW-0699">rRNA-binding</keyword>
<dbReference type="AlphaFoldDB" id="A0A1G6NBP9"/>
<keyword evidence="2 5" id="KW-0694">RNA-binding</keyword>
<evidence type="ECO:0000256" key="5">
    <source>
        <dbReference type="HAMAP-Rule" id="MF_01334"/>
    </source>
</evidence>
<comment type="subunit">
    <text evidence="5">Part of the 50S ribosomal subunit; part of the 5S rRNA/L5/L18/L25 subcomplex. Contacts the 5S rRNA. Binds to the 5S rRNA independently of L5 and L18.</text>
</comment>
<keyword evidence="3 5" id="KW-0689">Ribosomal protein</keyword>
<evidence type="ECO:0000313" key="9">
    <source>
        <dbReference type="EMBL" id="SDC65289.1"/>
    </source>
</evidence>
<evidence type="ECO:0000313" key="10">
    <source>
        <dbReference type="Proteomes" id="UP000242317"/>
    </source>
</evidence>
<evidence type="ECO:0000256" key="3">
    <source>
        <dbReference type="ARBA" id="ARBA00022980"/>
    </source>
</evidence>
<accession>A0A1G6NBP9</accession>
<feature type="region of interest" description="Disordered" evidence="6">
    <location>
        <begin position="1"/>
        <end position="23"/>
    </location>
</feature>
<dbReference type="Gene3D" id="2.170.120.20">
    <property type="entry name" value="Ribosomal protein L25, beta domain"/>
    <property type="match status" value="1"/>
</dbReference>
<evidence type="ECO:0000259" key="7">
    <source>
        <dbReference type="Pfam" id="PF01386"/>
    </source>
</evidence>
<dbReference type="NCBIfam" id="NF004128">
    <property type="entry name" value="PRK05618.1-2"/>
    <property type="match status" value="1"/>
</dbReference>
<dbReference type="NCBIfam" id="TIGR00731">
    <property type="entry name" value="bL25_bact_ctc"/>
    <property type="match status" value="1"/>
</dbReference>
<dbReference type="NCBIfam" id="NF004612">
    <property type="entry name" value="PRK05943.1"/>
    <property type="match status" value="1"/>
</dbReference>
<feature type="region of interest" description="Disordered" evidence="6">
    <location>
        <begin position="199"/>
        <end position="229"/>
    </location>
</feature>
<proteinExistence type="inferred from homology"/>
<protein>
    <recommendedName>
        <fullName evidence="5">Large ribosomal subunit protein bL25</fullName>
    </recommendedName>
    <alternativeName>
        <fullName evidence="5">General stress protein CTC</fullName>
    </alternativeName>
</protein>
<name>A0A1G6NBP9_9GAMM</name>
<dbReference type="Pfam" id="PF14693">
    <property type="entry name" value="Ribosomal_TL5_C"/>
    <property type="match status" value="1"/>
</dbReference>
<dbReference type="NCBIfam" id="NF004130">
    <property type="entry name" value="PRK05618.1-5"/>
    <property type="match status" value="1"/>
</dbReference>
<dbReference type="InterPro" id="IPR020930">
    <property type="entry name" value="Ribosomal_uL5_bac-type"/>
</dbReference>
<feature type="compositionally biased region" description="Basic and acidic residues" evidence="6">
    <location>
        <begin position="12"/>
        <end position="23"/>
    </location>
</feature>
<comment type="similarity">
    <text evidence="5">Belongs to the bacterial ribosomal protein bL25 family. CTC subfamily.</text>
</comment>
<dbReference type="CDD" id="cd00495">
    <property type="entry name" value="Ribosomal_L25_TL5_CTC"/>
    <property type="match status" value="1"/>
</dbReference>
<dbReference type="RefSeq" id="WP_092621063.1">
    <property type="nucleotide sequence ID" value="NZ_FMYK01000009.1"/>
</dbReference>
<dbReference type="Pfam" id="PF01386">
    <property type="entry name" value="Ribosomal_L25p"/>
    <property type="match status" value="1"/>
</dbReference>
<dbReference type="OrthoDB" id="9806411at2"/>
<dbReference type="Gene3D" id="2.40.240.10">
    <property type="entry name" value="Ribosomal Protein L25, Chain P"/>
    <property type="match status" value="1"/>
</dbReference>
<feature type="compositionally biased region" description="Acidic residues" evidence="6">
    <location>
        <begin position="199"/>
        <end position="222"/>
    </location>
</feature>
<feature type="domain" description="Large ribosomal subunit protein bL25 beta" evidence="8">
    <location>
        <begin position="104"/>
        <end position="191"/>
    </location>
</feature>
<dbReference type="InterPro" id="IPR020057">
    <property type="entry name" value="Ribosomal_bL25_b-dom"/>
</dbReference>
<dbReference type="InterPro" id="IPR037121">
    <property type="entry name" value="Ribosomal_bL25_C"/>
</dbReference>
<keyword evidence="4 5" id="KW-0687">Ribonucleoprotein</keyword>
<dbReference type="GO" id="GO:0003735">
    <property type="term" value="F:structural constituent of ribosome"/>
    <property type="evidence" value="ECO:0007669"/>
    <property type="project" value="InterPro"/>
</dbReference>
<dbReference type="HAMAP" id="MF_01336">
    <property type="entry name" value="Ribosomal_bL25"/>
    <property type="match status" value="1"/>
</dbReference>
<dbReference type="SUPFAM" id="SSF50715">
    <property type="entry name" value="Ribosomal protein L25-like"/>
    <property type="match status" value="1"/>
</dbReference>
<sequence>MSNFVLNANARDTAHEGKGASRRLRREEKVPAIIYGAGKEPVSITLALREVVKAIESEAFFSSIVTIKVDGKDEQVIIKAMQRHPAKNTPMHADFLRVKAGEALTVNVPLHFENQETAVGVKAGGMLMVNLNEVEVKTLPRNLPESITVDVQELAIGDVVHLSDLKLPEGVTIPALEQGEGHDQAVASITEVRVTAEDVEAEAAEAEVAEEQSEEAEQAADDAEAKKDE</sequence>
<dbReference type="InterPro" id="IPR029751">
    <property type="entry name" value="Ribosomal_L25_dom"/>
</dbReference>
<organism evidence="9 10">
    <name type="scientific">Acinetobacter marinus</name>
    <dbReference type="NCBI Taxonomy" id="281375"/>
    <lineage>
        <taxon>Bacteria</taxon>
        <taxon>Pseudomonadati</taxon>
        <taxon>Pseudomonadota</taxon>
        <taxon>Gammaproteobacteria</taxon>
        <taxon>Moraxellales</taxon>
        <taxon>Moraxellaceae</taxon>
        <taxon>Acinetobacter</taxon>
    </lineage>
</organism>
<evidence type="ECO:0000256" key="1">
    <source>
        <dbReference type="ARBA" id="ARBA00022730"/>
    </source>
</evidence>
<evidence type="ECO:0000256" key="2">
    <source>
        <dbReference type="ARBA" id="ARBA00022884"/>
    </source>
</evidence>
<dbReference type="Proteomes" id="UP000242317">
    <property type="component" value="Unassembled WGS sequence"/>
</dbReference>
<keyword evidence="10" id="KW-1185">Reference proteome</keyword>
<dbReference type="PANTHER" id="PTHR33284:SF1">
    <property type="entry name" value="RIBOSOMAL PROTEIN L25_GLN-TRNA SYNTHETASE, ANTI-CODON-BINDING DOMAIN-CONTAINING PROTEIN"/>
    <property type="match status" value="1"/>
</dbReference>
<comment type="function">
    <text evidence="5">This is one of the proteins that binds to the 5S RNA in the ribosome where it forms part of the central protuberance.</text>
</comment>
<reference evidence="10" key="1">
    <citation type="submission" date="2016-09" db="EMBL/GenBank/DDBJ databases">
        <authorList>
            <person name="Varghese N."/>
            <person name="Submissions S."/>
        </authorList>
    </citation>
    <scope>NUCLEOTIDE SEQUENCE [LARGE SCALE GENOMIC DNA]</scope>
    <source>
        <strain evidence="10">ANC 3699</strain>
    </source>
</reference>
<dbReference type="PANTHER" id="PTHR33284">
    <property type="entry name" value="RIBOSOMAL PROTEIN L25/GLN-TRNA SYNTHETASE, ANTI-CODON-BINDING DOMAIN-CONTAINING PROTEIN"/>
    <property type="match status" value="1"/>
</dbReference>
<evidence type="ECO:0000259" key="8">
    <source>
        <dbReference type="Pfam" id="PF14693"/>
    </source>
</evidence>
<dbReference type="EMBL" id="FMYK01000009">
    <property type="protein sequence ID" value="SDC65289.1"/>
    <property type="molecule type" value="Genomic_DNA"/>
</dbReference>
<dbReference type="InterPro" id="IPR011035">
    <property type="entry name" value="Ribosomal_bL25/Gln-tRNA_synth"/>
</dbReference>
<dbReference type="InterPro" id="IPR020056">
    <property type="entry name" value="Rbsml_bL25/Gln-tRNA_synth_N"/>
</dbReference>
<dbReference type="InterPro" id="IPR020055">
    <property type="entry name" value="Ribosomal_bL25_short"/>
</dbReference>
<evidence type="ECO:0000256" key="6">
    <source>
        <dbReference type="SAM" id="MobiDB-lite"/>
    </source>
</evidence>
<gene>
    <name evidence="5" type="primary">rplY</name>
    <name evidence="5" type="synonym">ctc</name>
    <name evidence="9" type="ORF">SAMN05421749_10961</name>
</gene>
<feature type="domain" description="Large ribosomal subunit protein bL25 L25" evidence="7">
    <location>
        <begin position="6"/>
        <end position="95"/>
    </location>
</feature>
<dbReference type="GO" id="GO:0008097">
    <property type="term" value="F:5S rRNA binding"/>
    <property type="evidence" value="ECO:0007669"/>
    <property type="project" value="InterPro"/>
</dbReference>